<organism evidence="4">
    <name type="scientific">Thrips palmi</name>
    <name type="common">Melon thrips</name>
    <dbReference type="NCBI Taxonomy" id="161013"/>
    <lineage>
        <taxon>Eukaryota</taxon>
        <taxon>Metazoa</taxon>
        <taxon>Ecdysozoa</taxon>
        <taxon>Arthropoda</taxon>
        <taxon>Hexapoda</taxon>
        <taxon>Insecta</taxon>
        <taxon>Pterygota</taxon>
        <taxon>Neoptera</taxon>
        <taxon>Paraneoptera</taxon>
        <taxon>Thysanoptera</taxon>
        <taxon>Terebrantia</taxon>
        <taxon>Thripoidea</taxon>
        <taxon>Thripidae</taxon>
        <taxon>Thrips</taxon>
    </lineage>
</organism>
<sequence length="180" mass="19524">MGISAEQHRLRTGLHTGGQNKIRSRATNHYGKDYGTKTGKFLSSMLLCLLLLLISGVESNPGPQYNCKLISAITTTVVTSFNAFYFNRMGIAVEQHRLRIGLHAGGHNKLPNSTTNHQGSQHGTKMGNLLPSILLCLLLLLISGVESNPGPECNYKLISAITTVAAFFTAFYCNRMGLSA</sequence>
<dbReference type="AlphaFoldDB" id="A0A6P8ZQB0"/>
<feature type="transmembrane region" description="Helical" evidence="2">
    <location>
        <begin position="41"/>
        <end position="57"/>
    </location>
</feature>
<evidence type="ECO:0000313" key="4">
    <source>
        <dbReference type="RefSeq" id="XP_034245539.1"/>
    </source>
</evidence>
<protein>
    <submittedName>
        <fullName evidence="4">Uncharacterized protein LOC117647751</fullName>
    </submittedName>
</protein>
<feature type="transmembrane region" description="Helical" evidence="2">
    <location>
        <begin position="157"/>
        <end position="174"/>
    </location>
</feature>
<dbReference type="Proteomes" id="UP000515158">
    <property type="component" value="Unplaced"/>
</dbReference>
<keyword evidence="2" id="KW-0472">Membrane</keyword>
<evidence type="ECO:0000256" key="1">
    <source>
        <dbReference type="SAM" id="MobiDB-lite"/>
    </source>
</evidence>
<name>A0A6P8ZQB0_THRPL</name>
<dbReference type="InParanoid" id="A0A6P8ZQB0"/>
<accession>A0A6P8ZQB0</accession>
<proteinExistence type="predicted"/>
<evidence type="ECO:0000313" key="3">
    <source>
        <dbReference type="Proteomes" id="UP000515158"/>
    </source>
</evidence>
<dbReference type="GeneID" id="117647751"/>
<keyword evidence="2" id="KW-0812">Transmembrane</keyword>
<gene>
    <name evidence="4" type="primary">LOC117647751</name>
</gene>
<dbReference type="KEGG" id="tpal:117647751"/>
<reference evidence="4" key="1">
    <citation type="submission" date="2025-08" db="UniProtKB">
        <authorList>
            <consortium name="RefSeq"/>
        </authorList>
    </citation>
    <scope>IDENTIFICATION</scope>
    <source>
        <tissue evidence="4">Total insect</tissue>
    </source>
</reference>
<evidence type="ECO:0000256" key="2">
    <source>
        <dbReference type="SAM" id="Phobius"/>
    </source>
</evidence>
<dbReference type="RefSeq" id="XP_034245539.1">
    <property type="nucleotide sequence ID" value="XM_034389648.1"/>
</dbReference>
<feature type="transmembrane region" description="Helical" evidence="2">
    <location>
        <begin position="126"/>
        <end position="145"/>
    </location>
</feature>
<feature type="region of interest" description="Disordered" evidence="1">
    <location>
        <begin position="1"/>
        <end position="22"/>
    </location>
</feature>
<keyword evidence="2" id="KW-1133">Transmembrane helix</keyword>
<feature type="transmembrane region" description="Helical" evidence="2">
    <location>
        <begin position="69"/>
        <end position="87"/>
    </location>
</feature>
<keyword evidence="3" id="KW-1185">Reference proteome</keyword>